<dbReference type="SUPFAM" id="SSF53738">
    <property type="entry name" value="Phosphoglucomutase, first 3 domains"/>
    <property type="match status" value="3"/>
</dbReference>
<dbReference type="PANTHER" id="PTHR45745:SF1">
    <property type="entry name" value="PHOSPHOGLUCOMUTASE 2B-RELATED"/>
    <property type="match status" value="1"/>
</dbReference>
<evidence type="ECO:0000259" key="15">
    <source>
        <dbReference type="Pfam" id="PF17206"/>
    </source>
</evidence>
<dbReference type="InterPro" id="IPR005843">
    <property type="entry name" value="A-D-PHexomutase_C"/>
</dbReference>
<evidence type="ECO:0000256" key="9">
    <source>
        <dbReference type="ARBA" id="ARBA00023235"/>
    </source>
</evidence>
<evidence type="ECO:0000256" key="7">
    <source>
        <dbReference type="ARBA" id="ARBA00022880"/>
    </source>
</evidence>
<dbReference type="InterPro" id="IPR033761">
    <property type="entry name" value="SeqA_N"/>
</dbReference>
<sequence>MKTIEVDDELYRYIASQTKHIGESASDILRRMLKFTAGQTPAATPTPAAPERAAAPVVEEKPANTARNRVRAVRELLLSDEYAAQNKAVNRFMMVLSTLYQLDAKTFGEATESLHGRTRVYFAGDEQTLLANGNQTKPKHVPGTPYWVITNTNTGRKCSMIEHIMQSMQFPAELIEKLTAQYYVLKPVVGNSEHAVKFGTSGHRGSAARHSFNEPHILAIAQAIAEERAKNGITGPCYVGKDTHALSEPAFISVLEVLAANGVDVIVQQDNGYTPTPAVSNAILVHNQKGGAQADGIVITPSHNPPDDGGIKYNPPNGGPADTNVTKVVEDRANALLADGLKGVKRISLDKAWESGHVQEQDLVQPFIEGLVDIVDMAAIQKAGLKLGVDPLGGSGIEYWHRIAKHYNLDLTIVNDQVDQTFRFMHLDKDGAIRMDCSSECAMAGLLALRDKFDLAFANDPDYDRHGIVTPAGLMNPNHYLAVAINYLFQHRPQWGKDVAVGKTLVSSAMIDRVVEDLGRKLVEVPVGFKWFVDGLFDGSFGFGGEESAGASFLRFNGTPWSTDKDGIIMCLLAAEITAVTGKNPQQHYDELAARFGAPSYNRIQAPATSAQKAALSKLSPEMVSADTLAGDPITARLTAAPGNGASIGGLKVMTENGWFAARPSGTEDAYKIYCESFLGAEHREQIEKEAVEIVSEVLKNANHHQRAAGDKRHAYPGNQRHFLTKQNHRQNHRKDYAQLIDRGDLRHFPVFDCHKIEQPGQRPGHAAQQNKQQRFFIGKDRADEVQFSLNDNHSH</sequence>
<proteinExistence type="inferred from homology"/>
<dbReference type="GO" id="GO:0006166">
    <property type="term" value="P:purine ribonucleoside salvage"/>
    <property type="evidence" value="ECO:0007669"/>
    <property type="project" value="TreeGrafter"/>
</dbReference>
<dbReference type="HOGENOM" id="CLU_353007_0_0_1"/>
<evidence type="ECO:0000256" key="2">
    <source>
        <dbReference type="ARBA" id="ARBA00010231"/>
    </source>
</evidence>
<dbReference type="Gene3D" id="1.20.1380.10">
    <property type="entry name" value="Replication modulator SeqA, C-terminal DNA-binding domain"/>
    <property type="match status" value="1"/>
</dbReference>
<dbReference type="Pfam" id="PF02879">
    <property type="entry name" value="PGM_PMM_II"/>
    <property type="match status" value="1"/>
</dbReference>
<evidence type="ECO:0000256" key="6">
    <source>
        <dbReference type="ARBA" id="ARBA00022842"/>
    </source>
</evidence>
<dbReference type="Pfam" id="PF17206">
    <property type="entry name" value="SeqA_N"/>
    <property type="match status" value="1"/>
</dbReference>
<dbReference type="FunFam" id="1.10.1220.10:FF:000002">
    <property type="entry name" value="Negative modulator of initiation of replication"/>
    <property type="match status" value="1"/>
</dbReference>
<evidence type="ECO:0000256" key="4">
    <source>
        <dbReference type="ARBA" id="ARBA00022553"/>
    </source>
</evidence>
<name>A0A0A2WDQ7_BEABA</name>
<dbReference type="GO" id="GO:0032297">
    <property type="term" value="P:negative regulation of DNA-templated DNA replication initiation"/>
    <property type="evidence" value="ECO:0007669"/>
    <property type="project" value="InterPro"/>
</dbReference>
<evidence type="ECO:0000259" key="11">
    <source>
        <dbReference type="Pfam" id="PF02878"/>
    </source>
</evidence>
<evidence type="ECO:0000259" key="14">
    <source>
        <dbReference type="Pfam" id="PF03925"/>
    </source>
</evidence>
<dbReference type="HAMAP" id="MF_00908">
    <property type="entry name" value="SeqA"/>
    <property type="match status" value="1"/>
</dbReference>
<dbReference type="InterPro" id="IPR036900">
    <property type="entry name" value="A-D-PHexomutase_C_sf"/>
</dbReference>
<dbReference type="FunFam" id="3.40.120.10:FF:000012">
    <property type="entry name" value="Phosphoglucomutase, alpha-D-glucose phosphate-specific"/>
    <property type="match status" value="1"/>
</dbReference>
<evidence type="ECO:0000256" key="8">
    <source>
        <dbReference type="ARBA" id="ARBA00023125"/>
    </source>
</evidence>
<dbReference type="FunFam" id="3.30.310.50:FF:000004">
    <property type="entry name" value="Alpha-D-glucose phosphate-specific phosphoglucomutase"/>
    <property type="match status" value="1"/>
</dbReference>
<dbReference type="NCBIfam" id="TIGR01132">
    <property type="entry name" value="pgm"/>
    <property type="match status" value="1"/>
</dbReference>
<dbReference type="Proteomes" id="UP000030106">
    <property type="component" value="Unassembled WGS sequence"/>
</dbReference>
<evidence type="ECO:0000259" key="13">
    <source>
        <dbReference type="Pfam" id="PF02880"/>
    </source>
</evidence>
<dbReference type="PROSITE" id="PS00710">
    <property type="entry name" value="PGM_PMM"/>
    <property type="match status" value="1"/>
</dbReference>
<dbReference type="InterPro" id="IPR016055">
    <property type="entry name" value="A-D-PHexomutase_a/b/a-I/II/III"/>
</dbReference>
<evidence type="ECO:0000313" key="16">
    <source>
        <dbReference type="EMBL" id="KGQ11279.1"/>
    </source>
</evidence>
<feature type="domain" description="Alpha-D-phosphohexomutase alpha/beta/alpha" evidence="12">
    <location>
        <begin position="366"/>
        <end position="473"/>
    </location>
</feature>
<gene>
    <name evidence="16" type="ORF">BBAD15_g2980</name>
</gene>
<dbReference type="Gene3D" id="3.40.120.10">
    <property type="entry name" value="Alpha-D-Glucose-1,6-Bisphosphate, subunit A, domain 3"/>
    <property type="match status" value="3"/>
</dbReference>
<organism evidence="16 17">
    <name type="scientific">Beauveria bassiana D1-5</name>
    <dbReference type="NCBI Taxonomy" id="1245745"/>
    <lineage>
        <taxon>Eukaryota</taxon>
        <taxon>Fungi</taxon>
        <taxon>Dikarya</taxon>
        <taxon>Ascomycota</taxon>
        <taxon>Pezizomycotina</taxon>
        <taxon>Sordariomycetes</taxon>
        <taxon>Hypocreomycetidae</taxon>
        <taxon>Hypocreales</taxon>
        <taxon>Cordycipitaceae</taxon>
        <taxon>Beauveria</taxon>
    </lineage>
</organism>
<keyword evidence="7" id="KW-0236">DNA replication inhibitor</keyword>
<dbReference type="NCBIfam" id="NF008389">
    <property type="entry name" value="PRK11187.1"/>
    <property type="match status" value="1"/>
</dbReference>
<dbReference type="InterPro" id="IPR026577">
    <property type="entry name" value="SeqA_DNA-bd_C"/>
</dbReference>
<dbReference type="InterPro" id="IPR036835">
    <property type="entry name" value="SeqA_DNA-bd_C_sf"/>
</dbReference>
<feature type="domain" description="Replication modulator SeqA C-terminal DNA-binding" evidence="14">
    <location>
        <begin position="72"/>
        <end position="179"/>
    </location>
</feature>
<accession>A0A0A2WDQ7</accession>
<evidence type="ECO:0000259" key="10">
    <source>
        <dbReference type="Pfam" id="PF00408"/>
    </source>
</evidence>
<dbReference type="PANTHER" id="PTHR45745">
    <property type="entry name" value="PHOSPHOMANNOMUTASE 45A"/>
    <property type="match status" value="1"/>
</dbReference>
<feature type="domain" description="Alpha-D-phosphohexomutase alpha/beta/alpha" evidence="11">
    <location>
        <begin position="196"/>
        <end position="335"/>
    </location>
</feature>
<dbReference type="InterPro" id="IPR010985">
    <property type="entry name" value="Ribbon_hlx_hlx"/>
</dbReference>
<dbReference type="InterPro" id="IPR005852">
    <property type="entry name" value="PGM_a-D-Glc-sp"/>
</dbReference>
<evidence type="ECO:0000259" key="12">
    <source>
        <dbReference type="Pfam" id="PF02879"/>
    </source>
</evidence>
<dbReference type="AlphaFoldDB" id="A0A0A2WDQ7"/>
<dbReference type="Pfam" id="PF03925">
    <property type="entry name" value="SeqA"/>
    <property type="match status" value="1"/>
</dbReference>
<dbReference type="GO" id="GO:0004614">
    <property type="term" value="F:phosphoglucomutase activity"/>
    <property type="evidence" value="ECO:0007669"/>
    <property type="project" value="InterPro"/>
</dbReference>
<keyword evidence="3" id="KW-0963">Cytoplasm</keyword>
<dbReference type="GO" id="GO:0003677">
    <property type="term" value="F:DNA binding"/>
    <property type="evidence" value="ECO:0007669"/>
    <property type="project" value="UniProtKB-KW"/>
</dbReference>
<evidence type="ECO:0000313" key="17">
    <source>
        <dbReference type="Proteomes" id="UP000030106"/>
    </source>
</evidence>
<evidence type="ECO:0000256" key="3">
    <source>
        <dbReference type="ARBA" id="ARBA00022490"/>
    </source>
</evidence>
<feature type="domain" description="Alpha-D-phosphohexomutase C-terminal" evidence="10">
    <location>
        <begin position="645"/>
        <end position="693"/>
    </location>
</feature>
<keyword evidence="9" id="KW-0413">Isomerase</keyword>
<protein>
    <submittedName>
        <fullName evidence="16">Phosphoglucomutase</fullName>
    </submittedName>
</protein>
<dbReference type="InterPro" id="IPR005844">
    <property type="entry name" value="A-D-PHexomutase_a/b/a-I"/>
</dbReference>
<keyword evidence="6" id="KW-0460">Magnesium</keyword>
<dbReference type="Gene3D" id="1.10.1220.10">
    <property type="entry name" value="Met repressor-like"/>
    <property type="match status" value="1"/>
</dbReference>
<evidence type="ECO:0000256" key="1">
    <source>
        <dbReference type="ARBA" id="ARBA00001946"/>
    </source>
</evidence>
<dbReference type="InterPro" id="IPR005846">
    <property type="entry name" value="A-D-PHexomutase_a/b/a-III"/>
</dbReference>
<dbReference type="GO" id="GO:0005975">
    <property type="term" value="P:carbohydrate metabolic process"/>
    <property type="evidence" value="ECO:0007669"/>
    <property type="project" value="InterPro"/>
</dbReference>
<dbReference type="InterPro" id="IPR016066">
    <property type="entry name" value="A-D-PHexomutase_CS"/>
</dbReference>
<dbReference type="InterPro" id="IPR005621">
    <property type="entry name" value="SeqA"/>
</dbReference>
<feature type="domain" description="Negative modulator of initiation of replication SeqA N-terminal" evidence="15">
    <location>
        <begin position="1"/>
        <end position="36"/>
    </location>
</feature>
<comment type="similarity">
    <text evidence="2">Belongs to the phosphohexose mutase family.</text>
</comment>
<reference evidence="16 17" key="1">
    <citation type="submission" date="2012-10" db="EMBL/GenBank/DDBJ databases">
        <title>Genome sequencing and analysis of entomopathogenic fungi Beauveria bassiana D1-5.</title>
        <authorList>
            <person name="Li Q."/>
            <person name="Wang L."/>
            <person name="Zhang Z."/>
            <person name="Wang Q."/>
            <person name="Ren J."/>
            <person name="Wang M."/>
            <person name="Xu W."/>
            <person name="Wang J."/>
            <person name="Lu Y."/>
            <person name="Du Q."/>
            <person name="Sun Z."/>
        </authorList>
    </citation>
    <scope>NUCLEOTIDE SEQUENCE [LARGE SCALE GENOMIC DNA]</scope>
    <source>
        <strain evidence="16 17">D1-5</strain>
    </source>
</reference>
<dbReference type="GO" id="GO:0000287">
    <property type="term" value="F:magnesium ion binding"/>
    <property type="evidence" value="ECO:0007669"/>
    <property type="project" value="InterPro"/>
</dbReference>
<keyword evidence="4" id="KW-0597">Phosphoprotein</keyword>
<dbReference type="Pfam" id="PF02880">
    <property type="entry name" value="PGM_PMM_III"/>
    <property type="match status" value="1"/>
</dbReference>
<dbReference type="Pfam" id="PF02878">
    <property type="entry name" value="PGM_PMM_I"/>
    <property type="match status" value="1"/>
</dbReference>
<dbReference type="Gene3D" id="3.30.310.50">
    <property type="entry name" value="Alpha-D-phosphohexomutase, C-terminal domain"/>
    <property type="match status" value="1"/>
</dbReference>
<evidence type="ECO:0000256" key="5">
    <source>
        <dbReference type="ARBA" id="ARBA00022723"/>
    </source>
</evidence>
<dbReference type="EMBL" id="ANFO01000228">
    <property type="protein sequence ID" value="KGQ11279.1"/>
    <property type="molecule type" value="Genomic_DNA"/>
</dbReference>
<comment type="caution">
    <text evidence="16">The sequence shown here is derived from an EMBL/GenBank/DDBJ whole genome shotgun (WGS) entry which is preliminary data.</text>
</comment>
<dbReference type="STRING" id="1245745.A0A0A2WDQ7"/>
<dbReference type="FunFam" id="3.40.120.10:FF:000011">
    <property type="entry name" value="Alpha-D-glucose phosphate-specific phosphoglucomutase"/>
    <property type="match status" value="1"/>
</dbReference>
<dbReference type="InterPro" id="IPR005845">
    <property type="entry name" value="A-D-PHexomutase_a/b/a-II"/>
</dbReference>
<dbReference type="InterPro" id="IPR013321">
    <property type="entry name" value="Arc_rbn_hlx_hlx"/>
</dbReference>
<keyword evidence="8" id="KW-0238">DNA-binding</keyword>
<dbReference type="GO" id="GO:0006355">
    <property type="term" value="P:regulation of DNA-templated transcription"/>
    <property type="evidence" value="ECO:0007669"/>
    <property type="project" value="InterPro"/>
</dbReference>
<keyword evidence="5" id="KW-0479">Metal-binding</keyword>
<dbReference type="GO" id="GO:0008973">
    <property type="term" value="F:phosphopentomutase activity"/>
    <property type="evidence" value="ECO:0007669"/>
    <property type="project" value="TreeGrafter"/>
</dbReference>
<dbReference type="CDD" id="cd05801">
    <property type="entry name" value="PGM_like3"/>
    <property type="match status" value="1"/>
</dbReference>
<dbReference type="SUPFAM" id="SSF47598">
    <property type="entry name" value="Ribbon-helix-helix"/>
    <property type="match status" value="1"/>
</dbReference>
<dbReference type="FunFam" id="3.40.120.10:FF:000008">
    <property type="entry name" value="Alpha-D-glucose phosphate-specific phosphoglucomutase"/>
    <property type="match status" value="1"/>
</dbReference>
<comment type="cofactor">
    <cofactor evidence="1">
        <name>Mg(2+)</name>
        <dbReference type="ChEBI" id="CHEBI:18420"/>
    </cofactor>
</comment>
<dbReference type="Pfam" id="PF00408">
    <property type="entry name" value="PGM_PMM_IV"/>
    <property type="match status" value="1"/>
</dbReference>
<dbReference type="SUPFAM" id="SSF55957">
    <property type="entry name" value="Phosphoglucomutase, C-terminal domain"/>
    <property type="match status" value="1"/>
</dbReference>
<dbReference type="FunFam" id="1.20.1380.10:FF:000001">
    <property type="entry name" value="Negative modulator of initiation of replication"/>
    <property type="match status" value="1"/>
</dbReference>
<dbReference type="SUPFAM" id="SSF82808">
    <property type="entry name" value="Replication modulator SeqA, C-terminal DNA-binding domain"/>
    <property type="match status" value="1"/>
</dbReference>
<feature type="domain" description="Alpha-D-phosphohexomutase alpha/beta/alpha" evidence="13">
    <location>
        <begin position="476"/>
        <end position="595"/>
    </location>
</feature>